<name>A0A6L8V9P7_9BACL</name>
<evidence type="ECO:0000256" key="3">
    <source>
        <dbReference type="ARBA" id="ARBA00023002"/>
    </source>
</evidence>
<dbReference type="Pfam" id="PF11794">
    <property type="entry name" value="HpaB_N"/>
    <property type="match status" value="1"/>
</dbReference>
<dbReference type="InterPro" id="IPR009100">
    <property type="entry name" value="AcylCoA_DH/oxidase_NM_dom_sf"/>
</dbReference>
<sequence length="477" mass="53689">MLTRGEQFIQSLNDGRKVWLEGKDVEVSSHPAFAGTLNTISGLFSMLDDPDLCSQIGFHDTAQGKFVHYSFLVPRTSTDLTKRAKAFQIWAESTSGVMSRLSDYARSRLTGWYATRERYRKYDNHFAGKLASYYEEAKARDLFLTAVQRDPQINRSQTLGENPDAVLRVVGRNNEGVIIRGAKMIATAAPYANDFIVYPVARIPDDRPEYAHMMIIPANLPGLHMMCRESFAELTRKEDHPLSSRFDEMDAVLFFDDVLVPWERVLLHDQPEALWSIRTNEASNSLAYHQSIIRLQVKLEFATGVACAIAQAIGVHAYINIQEKLGELINQIQTIKGLIVASEASAKADEFGNMLPSFEYIETARNLGSRYYPRALEIIQTIGAGGFFQVPSTCSEMDGPLSPFIHKYLQGATNSGADEKVRLFKLAWDLIGSPLGSRHELYERYYAGDPMRNLANQYVSYDTEKLTDMVYSRIASS</sequence>
<dbReference type="Pfam" id="PF03241">
    <property type="entry name" value="HpaB"/>
    <property type="match status" value="1"/>
</dbReference>
<feature type="binding site" evidence="4">
    <location>
        <begin position="152"/>
        <end position="155"/>
    </location>
    <ligand>
        <name>FAD</name>
        <dbReference type="ChEBI" id="CHEBI:57692"/>
    </ligand>
</feature>
<dbReference type="EMBL" id="WTUZ01000039">
    <property type="protein sequence ID" value="MZQ86402.1"/>
    <property type="molecule type" value="Genomic_DNA"/>
</dbReference>
<evidence type="ECO:0000256" key="1">
    <source>
        <dbReference type="ARBA" id="ARBA00022630"/>
    </source>
</evidence>
<dbReference type="InterPro" id="IPR024719">
    <property type="entry name" value="HpaB/PvcC/4-BUDH_C"/>
</dbReference>
<protein>
    <submittedName>
        <fullName evidence="7">4-hydroxyphenylacetate 3-hydroxylase</fullName>
    </submittedName>
</protein>
<comment type="caution">
    <text evidence="7">The sequence shown here is derived from an EMBL/GenBank/DDBJ whole genome shotgun (WGS) entry which is preliminary data.</text>
</comment>
<evidence type="ECO:0000313" key="8">
    <source>
        <dbReference type="Proteomes" id="UP000481087"/>
    </source>
</evidence>
<feature type="binding site" evidence="4">
    <location>
        <position position="187"/>
    </location>
    <ligand>
        <name>FAD</name>
        <dbReference type="ChEBI" id="CHEBI:57692"/>
    </ligand>
</feature>
<dbReference type="Gene3D" id="1.20.140.10">
    <property type="entry name" value="Butyryl-CoA Dehydrogenase, subunit A, domain 3"/>
    <property type="match status" value="1"/>
</dbReference>
<dbReference type="Gene3D" id="1.10.3140.10">
    <property type="entry name" value="4-hydroxybutyryl-coa dehydratase, domain 1"/>
    <property type="match status" value="1"/>
</dbReference>
<reference evidence="7 8" key="1">
    <citation type="submission" date="2019-12" db="EMBL/GenBank/DDBJ databases">
        <title>Paenibacillus sp. nov. sp. isolated from soil.</title>
        <authorList>
            <person name="Kim J."/>
            <person name="Jeong S.E."/>
            <person name="Jung H.S."/>
            <person name="Jeon C.O."/>
        </authorList>
    </citation>
    <scope>NUCLEOTIDE SEQUENCE [LARGE SCALE GENOMIC DNA]</scope>
    <source>
        <strain evidence="7 8">5J-6</strain>
    </source>
</reference>
<organism evidence="7 8">
    <name type="scientific">Paenibacillus silvestris</name>
    <dbReference type="NCBI Taxonomy" id="2606219"/>
    <lineage>
        <taxon>Bacteria</taxon>
        <taxon>Bacillati</taxon>
        <taxon>Bacillota</taxon>
        <taxon>Bacilli</taxon>
        <taxon>Bacillales</taxon>
        <taxon>Paenibacillaceae</taxon>
        <taxon>Paenibacillus</taxon>
    </lineage>
</organism>
<evidence type="ECO:0000256" key="2">
    <source>
        <dbReference type="ARBA" id="ARBA00022827"/>
    </source>
</evidence>
<dbReference type="Gene3D" id="2.40.110.10">
    <property type="entry name" value="Butyryl-CoA Dehydrogenase, subunit A, domain 2"/>
    <property type="match status" value="1"/>
</dbReference>
<dbReference type="PIRSF" id="PIRSF000331">
    <property type="entry name" value="HpaA_HpaB"/>
    <property type="match status" value="1"/>
</dbReference>
<keyword evidence="8" id="KW-1185">Reference proteome</keyword>
<evidence type="ECO:0000259" key="6">
    <source>
        <dbReference type="Pfam" id="PF11794"/>
    </source>
</evidence>
<dbReference type="InterPro" id="IPR046373">
    <property type="entry name" value="Acyl-CoA_Oxase/DH_mid-dom_sf"/>
</dbReference>
<gene>
    <name evidence="7" type="ORF">GQF01_30305</name>
</gene>
<accession>A0A6L8V9P7</accession>
<dbReference type="SUPFAM" id="SSF56645">
    <property type="entry name" value="Acyl-CoA dehydrogenase NM domain-like"/>
    <property type="match status" value="1"/>
</dbReference>
<dbReference type="GO" id="GO:0016627">
    <property type="term" value="F:oxidoreductase activity, acting on the CH-CH group of donors"/>
    <property type="evidence" value="ECO:0007669"/>
    <property type="project" value="InterPro"/>
</dbReference>
<dbReference type="InterPro" id="IPR024674">
    <property type="entry name" value="HpaB/PvcC/4-BUDH_N"/>
</dbReference>
<dbReference type="PANTHER" id="PTHR36117">
    <property type="entry name" value="4-HYDROXYPHENYLACETATE 3-MONOOXYGENASE-RELATED"/>
    <property type="match status" value="1"/>
</dbReference>
<keyword evidence="1" id="KW-0285">Flavoprotein</keyword>
<dbReference type="RefSeq" id="WP_161411131.1">
    <property type="nucleotide sequence ID" value="NZ_WTUZ01000039.1"/>
</dbReference>
<feature type="binding site" evidence="4">
    <location>
        <begin position="449"/>
        <end position="452"/>
    </location>
    <ligand>
        <name>FAD</name>
        <dbReference type="ChEBI" id="CHEBI:57692"/>
    </ligand>
</feature>
<dbReference type="PANTHER" id="PTHR36117:SF3">
    <property type="entry name" value="4-HYDROXYPHENYLACETATE 3-MONOOXYGENASE-RELATED"/>
    <property type="match status" value="1"/>
</dbReference>
<dbReference type="Proteomes" id="UP000481087">
    <property type="component" value="Unassembled WGS sequence"/>
</dbReference>
<proteinExistence type="predicted"/>
<evidence type="ECO:0000313" key="7">
    <source>
        <dbReference type="EMBL" id="MZQ86402.1"/>
    </source>
</evidence>
<keyword evidence="3" id="KW-0560">Oxidoreductase</keyword>
<keyword evidence="2 4" id="KW-0274">FAD</keyword>
<dbReference type="AlphaFoldDB" id="A0A6L8V9P7"/>
<evidence type="ECO:0000259" key="5">
    <source>
        <dbReference type="Pfam" id="PF03241"/>
    </source>
</evidence>
<dbReference type="InterPro" id="IPR036250">
    <property type="entry name" value="AcylCo_DH-like_C"/>
</dbReference>
<dbReference type="SUPFAM" id="SSF47203">
    <property type="entry name" value="Acyl-CoA dehydrogenase C-terminal domain-like"/>
    <property type="match status" value="1"/>
</dbReference>
<evidence type="ECO:0000256" key="4">
    <source>
        <dbReference type="PIRSR" id="PIRSR000331-2"/>
    </source>
</evidence>
<feature type="domain" description="HpaB/PvcC/4-BUDH C-terminal" evidence="5">
    <location>
        <begin position="283"/>
        <end position="470"/>
    </location>
</feature>
<dbReference type="InterPro" id="IPR004925">
    <property type="entry name" value="HpaB/PvcC/4-BUDH"/>
</dbReference>
<feature type="domain" description="HpaB/PvcC/4-BUDH N-terminal" evidence="6">
    <location>
        <begin position="5"/>
        <end position="267"/>
    </location>
</feature>